<dbReference type="OrthoDB" id="414175at2759"/>
<evidence type="ECO:0000313" key="3">
    <source>
        <dbReference type="Proteomes" id="UP000291343"/>
    </source>
</evidence>
<reference evidence="2 3" key="1">
    <citation type="journal article" date="2017" name="Gigascience">
        <title>Genome sequence of the small brown planthopper, Laodelphax striatellus.</title>
        <authorList>
            <person name="Zhu J."/>
            <person name="Jiang F."/>
            <person name="Wang X."/>
            <person name="Yang P."/>
            <person name="Bao Y."/>
            <person name="Zhao W."/>
            <person name="Wang W."/>
            <person name="Lu H."/>
            <person name="Wang Q."/>
            <person name="Cui N."/>
            <person name="Li J."/>
            <person name="Chen X."/>
            <person name="Luo L."/>
            <person name="Yu J."/>
            <person name="Kang L."/>
            <person name="Cui F."/>
        </authorList>
    </citation>
    <scope>NUCLEOTIDE SEQUENCE [LARGE SCALE GENOMIC DNA]</scope>
    <source>
        <strain evidence="2">Lst14</strain>
    </source>
</reference>
<accession>A0A482XPX7</accession>
<sequence length="112" mass="12479">MANALGGVFDLMLDSIDLLVRVIAYHRGRASVSVEEIAARGLDCCSDHAISFHYVSPNMMYVIEYLVYHLRPYGITHTYHSQRTTPPYLISNNNNNNSSGSLTSADTQQNGR</sequence>
<dbReference type="Proteomes" id="UP000291343">
    <property type="component" value="Unassembled WGS sequence"/>
</dbReference>
<protein>
    <submittedName>
        <fullName evidence="2">Uncharacterized protein</fullName>
    </submittedName>
</protein>
<evidence type="ECO:0000313" key="2">
    <source>
        <dbReference type="EMBL" id="RZF47570.1"/>
    </source>
</evidence>
<feature type="region of interest" description="Disordered" evidence="1">
    <location>
        <begin position="85"/>
        <end position="112"/>
    </location>
</feature>
<feature type="compositionally biased region" description="Polar residues" evidence="1">
    <location>
        <begin position="100"/>
        <end position="112"/>
    </location>
</feature>
<proteinExistence type="predicted"/>
<keyword evidence="3" id="KW-1185">Reference proteome</keyword>
<dbReference type="EMBL" id="QKKF02004020">
    <property type="protein sequence ID" value="RZF47570.1"/>
    <property type="molecule type" value="Genomic_DNA"/>
</dbReference>
<dbReference type="AlphaFoldDB" id="A0A482XPX7"/>
<comment type="caution">
    <text evidence="2">The sequence shown here is derived from an EMBL/GenBank/DDBJ whole genome shotgun (WGS) entry which is preliminary data.</text>
</comment>
<gene>
    <name evidence="2" type="ORF">LSTR_LSTR016196</name>
</gene>
<dbReference type="STRING" id="195883.A0A482XPX7"/>
<evidence type="ECO:0000256" key="1">
    <source>
        <dbReference type="SAM" id="MobiDB-lite"/>
    </source>
</evidence>
<dbReference type="InParanoid" id="A0A482XPX7"/>
<organism evidence="2 3">
    <name type="scientific">Laodelphax striatellus</name>
    <name type="common">Small brown planthopper</name>
    <name type="synonym">Delphax striatella</name>
    <dbReference type="NCBI Taxonomy" id="195883"/>
    <lineage>
        <taxon>Eukaryota</taxon>
        <taxon>Metazoa</taxon>
        <taxon>Ecdysozoa</taxon>
        <taxon>Arthropoda</taxon>
        <taxon>Hexapoda</taxon>
        <taxon>Insecta</taxon>
        <taxon>Pterygota</taxon>
        <taxon>Neoptera</taxon>
        <taxon>Paraneoptera</taxon>
        <taxon>Hemiptera</taxon>
        <taxon>Auchenorrhyncha</taxon>
        <taxon>Fulgoroidea</taxon>
        <taxon>Delphacidae</taxon>
        <taxon>Criomorphinae</taxon>
        <taxon>Laodelphax</taxon>
    </lineage>
</organism>
<name>A0A482XPX7_LAOST</name>